<dbReference type="AlphaFoldDB" id="A0A6J1C587"/>
<dbReference type="OrthoDB" id="1537661at2759"/>
<dbReference type="PANTHER" id="PTHR37379">
    <property type="entry name" value="OS01G0220500 PROTEIN"/>
    <property type="match status" value="1"/>
</dbReference>
<dbReference type="Pfam" id="PF05922">
    <property type="entry name" value="Inhibitor_I9"/>
    <property type="match status" value="1"/>
</dbReference>
<dbReference type="RefSeq" id="XP_022136905.1">
    <property type="nucleotide sequence ID" value="XM_022281213.1"/>
</dbReference>
<feature type="domain" description="Inhibitor I9" evidence="2">
    <location>
        <begin position="48"/>
        <end position="99"/>
    </location>
</feature>
<proteinExistence type="predicted"/>
<sequence length="118" mass="13521">MPENRNRGDCGGGECYFVFMNYDPEYERLRADRSGKGAHELDLYLSRKHDELLGRWLEPTSYRKISSFLIVDGFSAEITEHQANVLRSAEGVRVVEKNQDQPAPINAPERSEEGFIRS</sequence>
<feature type="region of interest" description="Disordered" evidence="1">
    <location>
        <begin position="97"/>
        <end position="118"/>
    </location>
</feature>
<feature type="compositionally biased region" description="Basic and acidic residues" evidence="1">
    <location>
        <begin position="109"/>
        <end position="118"/>
    </location>
</feature>
<evidence type="ECO:0000313" key="3">
    <source>
        <dbReference type="Proteomes" id="UP000504603"/>
    </source>
</evidence>
<dbReference type="InterPro" id="IPR010259">
    <property type="entry name" value="S8pro/Inhibitor_I9"/>
</dbReference>
<evidence type="ECO:0000313" key="4">
    <source>
        <dbReference type="RefSeq" id="XP_022136905.1"/>
    </source>
</evidence>
<dbReference type="GeneID" id="111008483"/>
<protein>
    <submittedName>
        <fullName evidence="4">Uncharacterized protein LOC111008483</fullName>
    </submittedName>
</protein>
<name>A0A6J1C587_MOMCH</name>
<organism evidence="3 4">
    <name type="scientific">Momordica charantia</name>
    <name type="common">Bitter gourd</name>
    <name type="synonym">Balsam pear</name>
    <dbReference type="NCBI Taxonomy" id="3673"/>
    <lineage>
        <taxon>Eukaryota</taxon>
        <taxon>Viridiplantae</taxon>
        <taxon>Streptophyta</taxon>
        <taxon>Embryophyta</taxon>
        <taxon>Tracheophyta</taxon>
        <taxon>Spermatophyta</taxon>
        <taxon>Magnoliopsida</taxon>
        <taxon>eudicotyledons</taxon>
        <taxon>Gunneridae</taxon>
        <taxon>Pentapetalae</taxon>
        <taxon>rosids</taxon>
        <taxon>fabids</taxon>
        <taxon>Cucurbitales</taxon>
        <taxon>Cucurbitaceae</taxon>
        <taxon>Momordiceae</taxon>
        <taxon>Momordica</taxon>
    </lineage>
</organism>
<evidence type="ECO:0000259" key="2">
    <source>
        <dbReference type="Pfam" id="PF05922"/>
    </source>
</evidence>
<dbReference type="Proteomes" id="UP000504603">
    <property type="component" value="Unplaced"/>
</dbReference>
<evidence type="ECO:0000256" key="1">
    <source>
        <dbReference type="SAM" id="MobiDB-lite"/>
    </source>
</evidence>
<gene>
    <name evidence="4" type="primary">LOC111008483</name>
</gene>
<keyword evidence="3" id="KW-1185">Reference proteome</keyword>
<dbReference type="PANTHER" id="PTHR37379:SF1">
    <property type="entry name" value="OS01G0220500 PROTEIN"/>
    <property type="match status" value="1"/>
</dbReference>
<accession>A0A6J1C587</accession>
<reference evidence="4" key="1">
    <citation type="submission" date="2025-08" db="UniProtKB">
        <authorList>
            <consortium name="RefSeq"/>
        </authorList>
    </citation>
    <scope>IDENTIFICATION</scope>
    <source>
        <strain evidence="4">OHB3-1</strain>
    </source>
</reference>
<dbReference type="KEGG" id="mcha:111008483"/>